<dbReference type="EMBL" id="JADCNL010000004">
    <property type="protein sequence ID" value="KAG0485205.1"/>
    <property type="molecule type" value="Genomic_DNA"/>
</dbReference>
<dbReference type="OrthoDB" id="3055998at2759"/>
<feature type="compositionally biased region" description="Polar residues" evidence="4">
    <location>
        <begin position="41"/>
        <end position="55"/>
    </location>
</feature>
<evidence type="ECO:0000256" key="2">
    <source>
        <dbReference type="ARBA" id="ARBA00004906"/>
    </source>
</evidence>
<comment type="pathway">
    <text evidence="2">Protein modification; protein ubiquitination.</text>
</comment>
<evidence type="ECO:0000259" key="5">
    <source>
        <dbReference type="Pfam" id="PF25553"/>
    </source>
</evidence>
<comment type="caution">
    <text evidence="6">The sequence shown here is derived from an EMBL/GenBank/DDBJ whole genome shotgun (WGS) entry which is preliminary data.</text>
</comment>
<evidence type="ECO:0000256" key="3">
    <source>
        <dbReference type="ARBA" id="ARBA00022786"/>
    </source>
</evidence>
<organism evidence="6 7">
    <name type="scientific">Vanilla planifolia</name>
    <name type="common">Vanilla</name>
    <dbReference type="NCBI Taxonomy" id="51239"/>
    <lineage>
        <taxon>Eukaryota</taxon>
        <taxon>Viridiplantae</taxon>
        <taxon>Streptophyta</taxon>
        <taxon>Embryophyta</taxon>
        <taxon>Tracheophyta</taxon>
        <taxon>Spermatophyta</taxon>
        <taxon>Magnoliopsida</taxon>
        <taxon>Liliopsida</taxon>
        <taxon>Asparagales</taxon>
        <taxon>Orchidaceae</taxon>
        <taxon>Vanilloideae</taxon>
        <taxon>Vanilleae</taxon>
        <taxon>Vanilla</taxon>
    </lineage>
</organism>
<reference evidence="6 7" key="1">
    <citation type="journal article" date="2020" name="Nat. Food">
        <title>A phased Vanilla planifolia genome enables genetic improvement of flavour and production.</title>
        <authorList>
            <person name="Hasing T."/>
            <person name="Tang H."/>
            <person name="Brym M."/>
            <person name="Khazi F."/>
            <person name="Huang T."/>
            <person name="Chambers A.H."/>
        </authorList>
    </citation>
    <scope>NUCLEOTIDE SEQUENCE [LARGE SCALE GENOMIC DNA]</scope>
    <source>
        <tissue evidence="6">Leaf</tissue>
    </source>
</reference>
<evidence type="ECO:0000313" key="6">
    <source>
        <dbReference type="EMBL" id="KAG0485205.1"/>
    </source>
</evidence>
<dbReference type="Proteomes" id="UP000636800">
    <property type="component" value="Unassembled WGS sequence"/>
</dbReference>
<sequence>MTDPCGSRRSTASPRRRNSGLRAAWCCSFTAFPPSPDCRPSSRTLHKQQSSQTAVAPSKPPSVVNSLHSSPSPSSKIGLGIIDPRRILSPGRVSPIDSDASVGPLPENAGSVSKVSIDEDNIQDPQPRGGKPSSSTAELASGLCDGEKGFDLMLKVTDGLGRSLVMEMDSEILCANSSYLAGMVLRSRRKVSDALKDVWEVEVEGVDNLRVFRETIEMMYERDDMNWLVNAGVSRAIDVLEVSASIMFDRGTMSCLRYLEAVPWNEHEEEKLKGLFSRCSFDESVAEVVLARLRPQGSNSSEELAVQLIRSVANGTNVNARKELQALVNGLLSESSIYRKEHAGLNKESLYSVCCACMNSLLELFKEASSTPPDVLVISMPKEKKPLIERVSRQVENLNWLLEILLDKQMAEDLVYLWATQDELIRLHERTSPMIRYELSRISACVFIALGKGKLHCCADMRHAVLHGWFRPMLMDFGWLQRCSKGMDMRSLEEGLGQAILTLPLKQQQNFFVEWFQFFGTQGNECPNLSKAFQVWWRRSFVKSMEASGKNPTASQV</sequence>
<accession>A0A835RC32</accession>
<dbReference type="GO" id="GO:0016567">
    <property type="term" value="P:protein ubiquitination"/>
    <property type="evidence" value="ECO:0007669"/>
    <property type="project" value="UniProtKB-UniPathway"/>
</dbReference>
<dbReference type="InterPro" id="IPR058039">
    <property type="entry name" value="At3g05675-like_ankyrin"/>
</dbReference>
<gene>
    <name evidence="6" type="ORF">HPP92_009284</name>
</gene>
<proteinExistence type="predicted"/>
<dbReference type="Pfam" id="PF25553">
    <property type="entry name" value="BTB-POZ_ANK-like"/>
    <property type="match status" value="1"/>
</dbReference>
<dbReference type="UniPathway" id="UPA00143"/>
<feature type="domain" description="At3g05675-like ankyrin-like" evidence="5">
    <location>
        <begin position="299"/>
        <end position="543"/>
    </location>
</feature>
<evidence type="ECO:0000313" key="7">
    <source>
        <dbReference type="Proteomes" id="UP000636800"/>
    </source>
</evidence>
<dbReference type="InterPro" id="IPR038920">
    <property type="entry name" value="At3g05675-like"/>
</dbReference>
<comment type="function">
    <text evidence="1">May act as a substrate-specific adapter of an E3 ubiquitin-protein ligase complex (CUL3-RBX1-BTB) which mediates the ubiquitination and subsequent proteasomal degradation of target proteins.</text>
</comment>
<dbReference type="PANTHER" id="PTHR31060">
    <property type="entry name" value="OSJNBA0011J08.25 PROTEIN-RELATED"/>
    <property type="match status" value="1"/>
</dbReference>
<dbReference type="AlphaFoldDB" id="A0A835RC32"/>
<evidence type="ECO:0000256" key="1">
    <source>
        <dbReference type="ARBA" id="ARBA00002668"/>
    </source>
</evidence>
<dbReference type="PANTHER" id="PTHR31060:SF33">
    <property type="entry name" value="OS04G0278000 PROTEIN"/>
    <property type="match status" value="1"/>
</dbReference>
<keyword evidence="3" id="KW-0833">Ubl conjugation pathway</keyword>
<name>A0A835RC32_VANPL</name>
<evidence type="ECO:0000256" key="4">
    <source>
        <dbReference type="SAM" id="MobiDB-lite"/>
    </source>
</evidence>
<feature type="region of interest" description="Disordered" evidence="4">
    <location>
        <begin position="36"/>
        <end position="139"/>
    </location>
</feature>
<keyword evidence="7" id="KW-1185">Reference proteome</keyword>
<feature type="compositionally biased region" description="Low complexity" evidence="4">
    <location>
        <begin position="61"/>
        <end position="75"/>
    </location>
</feature>
<protein>
    <recommendedName>
        <fullName evidence="5">At3g05675-like ankyrin-like domain-containing protein</fullName>
    </recommendedName>
</protein>